<dbReference type="EMBL" id="RCMG01000376">
    <property type="protein sequence ID" value="KAG2855455.1"/>
    <property type="molecule type" value="Genomic_DNA"/>
</dbReference>
<evidence type="ECO:0000313" key="1">
    <source>
        <dbReference type="EMBL" id="KAG2855455.1"/>
    </source>
</evidence>
<evidence type="ECO:0000313" key="2">
    <source>
        <dbReference type="Proteomes" id="UP000735874"/>
    </source>
</evidence>
<dbReference type="Proteomes" id="UP000735874">
    <property type="component" value="Unassembled WGS sequence"/>
</dbReference>
<reference evidence="1" key="1">
    <citation type="submission" date="2018-10" db="EMBL/GenBank/DDBJ databases">
        <title>Effector identification in a new, highly contiguous assembly of the strawberry crown rot pathogen Phytophthora cactorum.</title>
        <authorList>
            <person name="Armitage A.D."/>
            <person name="Nellist C.F."/>
            <person name="Bates H."/>
            <person name="Vickerstaff R.J."/>
            <person name="Harrison R.J."/>
        </authorList>
    </citation>
    <scope>NUCLEOTIDE SEQUENCE</scope>
    <source>
        <strain evidence="1">15-7</strain>
    </source>
</reference>
<dbReference type="AlphaFoldDB" id="A0A8T0Z072"/>
<organism evidence="1 2">
    <name type="scientific">Phytophthora cactorum</name>
    <dbReference type="NCBI Taxonomy" id="29920"/>
    <lineage>
        <taxon>Eukaryota</taxon>
        <taxon>Sar</taxon>
        <taxon>Stramenopiles</taxon>
        <taxon>Oomycota</taxon>
        <taxon>Peronosporomycetes</taxon>
        <taxon>Peronosporales</taxon>
        <taxon>Peronosporaceae</taxon>
        <taxon>Phytophthora</taxon>
    </lineage>
</organism>
<sequence length="141" mass="15634">MQKYLQRECLKTAIQKLPRDGSAITTNWDTLTKDETRVLAQGRNQVTAADFLETFSPALSEQNSVAIPAEHELTEFPDWAHFLSTSEVVFDQATTLETACHATEYDALSAAERSAQERSARERVTMGLMGTVIAPETDKAI</sequence>
<proteinExistence type="predicted"/>
<accession>A0A8T0Z072</accession>
<gene>
    <name evidence="1" type="ORF">PC113_g12436</name>
</gene>
<protein>
    <submittedName>
        <fullName evidence="1">Uncharacterized protein</fullName>
    </submittedName>
</protein>
<comment type="caution">
    <text evidence="1">The sequence shown here is derived from an EMBL/GenBank/DDBJ whole genome shotgun (WGS) entry which is preliminary data.</text>
</comment>
<name>A0A8T0Z072_9STRA</name>